<accession>A0A4V3CVR2</accession>
<dbReference type="AlphaFoldDB" id="A0A4V3CVR2"/>
<feature type="domain" description="EamA" evidence="8">
    <location>
        <begin position="171"/>
        <end position="301"/>
    </location>
</feature>
<comment type="caution">
    <text evidence="9">The sequence shown here is derived from an EMBL/GenBank/DDBJ whole genome shotgun (WGS) entry which is preliminary data.</text>
</comment>
<dbReference type="InterPro" id="IPR037185">
    <property type="entry name" value="EmrE-like"/>
</dbReference>
<evidence type="ECO:0000256" key="4">
    <source>
        <dbReference type="ARBA" id="ARBA00022989"/>
    </source>
</evidence>
<proteinExistence type="inferred from homology"/>
<keyword evidence="10" id="KW-1185">Reference proteome</keyword>
<dbReference type="Pfam" id="PF00892">
    <property type="entry name" value="EamA"/>
    <property type="match status" value="2"/>
</dbReference>
<keyword evidence="4 7" id="KW-1133">Transmembrane helix</keyword>
<name>A0A4V3CVR2_9HYPH</name>
<dbReference type="GO" id="GO:0016020">
    <property type="term" value="C:membrane"/>
    <property type="evidence" value="ECO:0007669"/>
    <property type="project" value="UniProtKB-SubCell"/>
</dbReference>
<feature type="transmembrane region" description="Helical" evidence="7">
    <location>
        <begin position="170"/>
        <end position="189"/>
    </location>
</feature>
<dbReference type="RefSeq" id="WP_126538435.1">
    <property type="nucleotide sequence ID" value="NZ_BSPM01000009.1"/>
</dbReference>
<feature type="transmembrane region" description="Helical" evidence="7">
    <location>
        <begin position="284"/>
        <end position="302"/>
    </location>
</feature>
<keyword evidence="3 7" id="KW-0812">Transmembrane</keyword>
<organism evidence="9 10">
    <name type="scientific">Oharaeibacter diazotrophicus</name>
    <dbReference type="NCBI Taxonomy" id="1920512"/>
    <lineage>
        <taxon>Bacteria</taxon>
        <taxon>Pseudomonadati</taxon>
        <taxon>Pseudomonadota</taxon>
        <taxon>Alphaproteobacteria</taxon>
        <taxon>Hyphomicrobiales</taxon>
        <taxon>Pleomorphomonadaceae</taxon>
        <taxon>Oharaeibacter</taxon>
    </lineage>
</organism>
<evidence type="ECO:0000313" key="10">
    <source>
        <dbReference type="Proteomes" id="UP000294547"/>
    </source>
</evidence>
<feature type="transmembrane region" description="Helical" evidence="7">
    <location>
        <begin position="116"/>
        <end position="134"/>
    </location>
</feature>
<dbReference type="Gene3D" id="1.10.3730.20">
    <property type="match status" value="1"/>
</dbReference>
<keyword evidence="5 7" id="KW-0472">Membrane</keyword>
<evidence type="ECO:0000313" key="9">
    <source>
        <dbReference type="EMBL" id="TDP83468.1"/>
    </source>
</evidence>
<dbReference type="OrthoDB" id="7818056at2"/>
<dbReference type="Proteomes" id="UP000294547">
    <property type="component" value="Unassembled WGS sequence"/>
</dbReference>
<dbReference type="InterPro" id="IPR000620">
    <property type="entry name" value="EamA_dom"/>
</dbReference>
<feature type="transmembrane region" description="Helical" evidence="7">
    <location>
        <begin position="201"/>
        <end position="224"/>
    </location>
</feature>
<dbReference type="SUPFAM" id="SSF103481">
    <property type="entry name" value="Multidrug resistance efflux transporter EmrE"/>
    <property type="match status" value="2"/>
</dbReference>
<feature type="transmembrane region" description="Helical" evidence="7">
    <location>
        <begin position="230"/>
        <end position="252"/>
    </location>
</feature>
<reference evidence="9 10" key="1">
    <citation type="submission" date="2019-03" db="EMBL/GenBank/DDBJ databases">
        <title>Genomic Encyclopedia of Type Strains, Phase IV (KMG-IV): sequencing the most valuable type-strain genomes for metagenomic binning, comparative biology and taxonomic classification.</title>
        <authorList>
            <person name="Goeker M."/>
        </authorList>
    </citation>
    <scope>NUCLEOTIDE SEQUENCE [LARGE SCALE GENOMIC DNA]</scope>
    <source>
        <strain evidence="9 10">DSM 102969</strain>
    </source>
</reference>
<evidence type="ECO:0000256" key="5">
    <source>
        <dbReference type="ARBA" id="ARBA00023136"/>
    </source>
</evidence>
<evidence type="ECO:0000256" key="7">
    <source>
        <dbReference type="SAM" id="Phobius"/>
    </source>
</evidence>
<comment type="subcellular location">
    <subcellularLocation>
        <location evidence="1">Membrane</location>
        <topology evidence="1">Multi-pass membrane protein</topology>
    </subcellularLocation>
</comment>
<comment type="similarity">
    <text evidence="2">Belongs to the drug/metabolite transporter (DMT) superfamily. 10 TMS drug/metabolite exporter (DME) (TC 2.A.7.3) family.</text>
</comment>
<gene>
    <name evidence="9" type="ORF">EDD54_3430</name>
</gene>
<evidence type="ECO:0000256" key="3">
    <source>
        <dbReference type="ARBA" id="ARBA00022692"/>
    </source>
</evidence>
<feature type="transmembrane region" description="Helical" evidence="7">
    <location>
        <begin position="259"/>
        <end position="278"/>
    </location>
</feature>
<feature type="transmembrane region" description="Helical" evidence="7">
    <location>
        <begin position="141"/>
        <end position="158"/>
    </location>
</feature>
<evidence type="ECO:0000259" key="8">
    <source>
        <dbReference type="Pfam" id="PF00892"/>
    </source>
</evidence>
<feature type="domain" description="EamA" evidence="8">
    <location>
        <begin position="28"/>
        <end position="157"/>
    </location>
</feature>
<evidence type="ECO:0000256" key="2">
    <source>
        <dbReference type="ARBA" id="ARBA00009853"/>
    </source>
</evidence>
<feature type="transmembrane region" description="Helical" evidence="7">
    <location>
        <begin position="26"/>
        <end position="45"/>
    </location>
</feature>
<feature type="transmembrane region" description="Helical" evidence="7">
    <location>
        <begin position="91"/>
        <end position="110"/>
    </location>
</feature>
<dbReference type="PANTHER" id="PTHR22911">
    <property type="entry name" value="ACYL-MALONYL CONDENSING ENZYME-RELATED"/>
    <property type="match status" value="1"/>
</dbReference>
<sequence length="309" mass="32233">MADGGKNIRPAGTPTGRPRTELTTPMPVFAAIAAVAVLSIMDAVIKEAGARLDTPQVVMLRYAFGLLAVLPIALSGRVALPTRGTFRRASLRVAFTISTAFLFFKTLTLLPLAEAVAITFTAPFFMLLASRILLGEAMPPKALSAIAVGFVGVVVMVIGRGGFDEGLGSWLGYVTGLGCSVTYALSMILMRRDAGHDPVVALVLAQNLTAFLASVPFGLAVWTTPSAETVWLFVAAGALGTAGHLCFAFAYGRAPASRLAPLEYTAFLWATVFGAMFFGEVPSAWTLAGAALIVGACLMVMGRPAADEA</sequence>
<evidence type="ECO:0000256" key="6">
    <source>
        <dbReference type="SAM" id="MobiDB-lite"/>
    </source>
</evidence>
<dbReference type="EMBL" id="SNXY01000009">
    <property type="protein sequence ID" value="TDP83468.1"/>
    <property type="molecule type" value="Genomic_DNA"/>
</dbReference>
<protein>
    <submittedName>
        <fullName evidence="9">S-adenosylmethionine uptake transporter</fullName>
    </submittedName>
</protein>
<evidence type="ECO:0000256" key="1">
    <source>
        <dbReference type="ARBA" id="ARBA00004141"/>
    </source>
</evidence>
<feature type="transmembrane region" description="Helical" evidence="7">
    <location>
        <begin position="57"/>
        <end position="79"/>
    </location>
</feature>
<dbReference type="PANTHER" id="PTHR22911:SF6">
    <property type="entry name" value="SOLUTE CARRIER FAMILY 35 MEMBER G1"/>
    <property type="match status" value="1"/>
</dbReference>
<feature type="region of interest" description="Disordered" evidence="6">
    <location>
        <begin position="1"/>
        <end position="22"/>
    </location>
</feature>